<comment type="caution">
    <text evidence="1">The sequence shown here is derived from an EMBL/GenBank/DDBJ whole genome shotgun (WGS) entry which is preliminary data.</text>
</comment>
<sequence length="23" mass="2553">MSLQGFKYLFSCIVLSGVLNGIY</sequence>
<dbReference type="EMBL" id="CM047746">
    <property type="protein sequence ID" value="KAJ0020138.1"/>
    <property type="molecule type" value="Genomic_DNA"/>
</dbReference>
<evidence type="ECO:0000313" key="1">
    <source>
        <dbReference type="EMBL" id="KAJ0020138.1"/>
    </source>
</evidence>
<organism evidence="1 2">
    <name type="scientific">Pistacia integerrima</name>
    <dbReference type="NCBI Taxonomy" id="434235"/>
    <lineage>
        <taxon>Eukaryota</taxon>
        <taxon>Viridiplantae</taxon>
        <taxon>Streptophyta</taxon>
        <taxon>Embryophyta</taxon>
        <taxon>Tracheophyta</taxon>
        <taxon>Spermatophyta</taxon>
        <taxon>Magnoliopsida</taxon>
        <taxon>eudicotyledons</taxon>
        <taxon>Gunneridae</taxon>
        <taxon>Pentapetalae</taxon>
        <taxon>rosids</taxon>
        <taxon>malvids</taxon>
        <taxon>Sapindales</taxon>
        <taxon>Anacardiaceae</taxon>
        <taxon>Pistacia</taxon>
    </lineage>
</organism>
<protein>
    <submittedName>
        <fullName evidence="1">Uncharacterized protein</fullName>
    </submittedName>
</protein>
<keyword evidence="2" id="KW-1185">Reference proteome</keyword>
<evidence type="ECO:0000313" key="2">
    <source>
        <dbReference type="Proteomes" id="UP001163603"/>
    </source>
</evidence>
<dbReference type="Proteomes" id="UP001163603">
    <property type="component" value="Chromosome 11"/>
</dbReference>
<name>A0ACC0XM00_9ROSI</name>
<gene>
    <name evidence="1" type="ORF">Pint_31462</name>
</gene>
<accession>A0ACC0XM00</accession>
<proteinExistence type="predicted"/>
<reference evidence="2" key="1">
    <citation type="journal article" date="2023" name="G3 (Bethesda)">
        <title>Genome assembly and association tests identify interacting loci associated with vigor, precocity, and sex in interspecific pistachio rootstocks.</title>
        <authorList>
            <person name="Palmer W."/>
            <person name="Jacygrad E."/>
            <person name="Sagayaradj S."/>
            <person name="Cavanaugh K."/>
            <person name="Han R."/>
            <person name="Bertier L."/>
            <person name="Beede B."/>
            <person name="Kafkas S."/>
            <person name="Golino D."/>
            <person name="Preece J."/>
            <person name="Michelmore R."/>
        </authorList>
    </citation>
    <scope>NUCLEOTIDE SEQUENCE [LARGE SCALE GENOMIC DNA]</scope>
</reference>